<organism evidence="7 8">
    <name type="scientific">Methanothermobacter tenebrarum</name>
    <dbReference type="NCBI Taxonomy" id="680118"/>
    <lineage>
        <taxon>Archaea</taxon>
        <taxon>Methanobacteriati</taxon>
        <taxon>Methanobacteriota</taxon>
        <taxon>Methanomada group</taxon>
        <taxon>Methanobacteria</taxon>
        <taxon>Methanobacteriales</taxon>
        <taxon>Methanobacteriaceae</taxon>
        <taxon>Methanothermobacter</taxon>
    </lineage>
</organism>
<comment type="function">
    <text evidence="5">Activates the tRNA-splicing ligase complex by facilitating the enzymatic turnover of catalytic subunit RtcB. Acts by promoting the guanylylation of RtcB, a key intermediate step in tRNA ligation. Can also alter the NTP specificity of RtcB such that ATP, dGTP or ITP is used efficiently.</text>
</comment>
<keyword evidence="3 5" id="KW-0479">Metal-binding</keyword>
<dbReference type="PANTHER" id="PTHR12682">
    <property type="entry name" value="ARCHEASE"/>
    <property type="match status" value="1"/>
</dbReference>
<dbReference type="InterPro" id="IPR002804">
    <property type="entry name" value="Archease"/>
</dbReference>
<proteinExistence type="inferred from homology"/>
<dbReference type="AlphaFoldDB" id="A0A328PEC2"/>
<dbReference type="Pfam" id="PF01951">
    <property type="entry name" value="Archease"/>
    <property type="match status" value="1"/>
</dbReference>
<comment type="caution">
    <text evidence="7">The sequence shown here is derived from an EMBL/GenBank/DDBJ whole genome shotgun (WGS) entry which is preliminary data.</text>
</comment>
<dbReference type="GO" id="GO:0005509">
    <property type="term" value="F:calcium ion binding"/>
    <property type="evidence" value="ECO:0007669"/>
    <property type="project" value="UniProtKB-UniRule"/>
</dbReference>
<dbReference type="GO" id="GO:0006388">
    <property type="term" value="P:tRNA splicing, via endonucleolytic cleavage and ligation"/>
    <property type="evidence" value="ECO:0007669"/>
    <property type="project" value="UniProtKB-UniRule"/>
</dbReference>
<dbReference type="OrthoDB" id="8831at2157"/>
<dbReference type="InterPro" id="IPR022952">
    <property type="entry name" value="Archease_arc"/>
</dbReference>
<comment type="similarity">
    <text evidence="1 5">Belongs to the archease family.</text>
</comment>
<dbReference type="EMBL" id="QLOE01000001">
    <property type="protein sequence ID" value="RAO79763.1"/>
    <property type="molecule type" value="Genomic_DNA"/>
</dbReference>
<feature type="binding site" evidence="5">
    <location>
        <position position="151"/>
    </location>
    <ligand>
        <name>Ca(2+)</name>
        <dbReference type="ChEBI" id="CHEBI:29108"/>
    </ligand>
</feature>
<evidence type="ECO:0000256" key="4">
    <source>
        <dbReference type="ARBA" id="ARBA00022837"/>
    </source>
</evidence>
<sequence length="151" mass="17949">MKTNNRLEKNMKKKFEYFEVTADAGYWAYGSTMEEAFENAALAMFELMTDTRKVQPKKEKRIKLEAEDEISLLHDWLDELLFLKDTEFLFFSKFKVNIQKNRLYRLEGKAVGDNINPSIHEIRDEVKAVTYHLMDVREEKGQYKVRVIVDL</sequence>
<evidence type="ECO:0000313" key="7">
    <source>
        <dbReference type="EMBL" id="RAO79763.1"/>
    </source>
</evidence>
<dbReference type="SUPFAM" id="SSF69819">
    <property type="entry name" value="MTH1598-like"/>
    <property type="match status" value="1"/>
</dbReference>
<protein>
    <recommendedName>
        <fullName evidence="5">Protein archease</fullName>
    </recommendedName>
</protein>
<keyword evidence="4 5" id="KW-0106">Calcium</keyword>
<dbReference type="HAMAP" id="MF_01222">
    <property type="entry name" value="Archease_arch"/>
    <property type="match status" value="1"/>
</dbReference>
<evidence type="ECO:0000256" key="1">
    <source>
        <dbReference type="ARBA" id="ARBA00007963"/>
    </source>
</evidence>
<keyword evidence="8" id="KW-1185">Reference proteome</keyword>
<feature type="binding site" evidence="5">
    <location>
        <position position="23"/>
    </location>
    <ligand>
        <name>Ca(2+)</name>
        <dbReference type="ChEBI" id="CHEBI:29108"/>
    </ligand>
</feature>
<accession>A0A328PEC2</accession>
<evidence type="ECO:0000256" key="3">
    <source>
        <dbReference type="ARBA" id="ARBA00022723"/>
    </source>
</evidence>
<dbReference type="PANTHER" id="PTHR12682:SF11">
    <property type="entry name" value="PROTEIN ARCHEASE"/>
    <property type="match status" value="1"/>
</dbReference>
<feature type="binding site" evidence="5">
    <location>
        <position position="150"/>
    </location>
    <ligand>
        <name>Ca(2+)</name>
        <dbReference type="ChEBI" id="CHEBI:29108"/>
    </ligand>
</feature>
<dbReference type="Proteomes" id="UP000249782">
    <property type="component" value="Unassembled WGS sequence"/>
</dbReference>
<name>A0A328PEC2_9EURY</name>
<evidence type="ECO:0000256" key="5">
    <source>
        <dbReference type="HAMAP-Rule" id="MF_01222"/>
    </source>
</evidence>
<dbReference type="InterPro" id="IPR023572">
    <property type="entry name" value="Archease_dom"/>
</dbReference>
<dbReference type="InterPro" id="IPR036820">
    <property type="entry name" value="Archease_dom_sf"/>
</dbReference>
<feature type="domain" description="Archease" evidence="6">
    <location>
        <begin position="15"/>
        <end position="151"/>
    </location>
</feature>
<evidence type="ECO:0000259" key="6">
    <source>
        <dbReference type="Pfam" id="PF01951"/>
    </source>
</evidence>
<dbReference type="Gene3D" id="3.55.10.10">
    <property type="entry name" value="Archease domain"/>
    <property type="match status" value="1"/>
</dbReference>
<gene>
    <name evidence="7" type="ORF">DPC56_00275</name>
</gene>
<dbReference type="NCBIfam" id="NF001617">
    <property type="entry name" value="PRK00407.1"/>
    <property type="match status" value="1"/>
</dbReference>
<reference evidence="7 8" key="1">
    <citation type="submission" date="2018-06" db="EMBL/GenBank/DDBJ databases">
        <title>Draft genome sequence of hyperthermophilic methanogen Methanothermobacter tenebrarum sp. MCM-B 1447.</title>
        <authorList>
            <person name="Pore S.D."/>
            <person name="Dagar S."/>
            <person name="Dhakephalkar P.K."/>
        </authorList>
    </citation>
    <scope>NUCLEOTIDE SEQUENCE [LARGE SCALE GENOMIC DNA]</scope>
    <source>
        <strain evidence="7 8">MCM B 1447</strain>
    </source>
</reference>
<evidence type="ECO:0000313" key="8">
    <source>
        <dbReference type="Proteomes" id="UP000249782"/>
    </source>
</evidence>
<evidence type="ECO:0000256" key="2">
    <source>
        <dbReference type="ARBA" id="ARBA00022694"/>
    </source>
</evidence>
<keyword evidence="2 5" id="KW-0819">tRNA processing</keyword>